<comment type="pathway">
    <text evidence="2 10">Protein modification; protein ubiquitination.</text>
</comment>
<dbReference type="Pfam" id="PF22960">
    <property type="entry name" value="WHD_UBR1"/>
    <property type="match status" value="1"/>
</dbReference>
<evidence type="ECO:0000256" key="5">
    <source>
        <dbReference type="ARBA" id="ARBA00022771"/>
    </source>
</evidence>
<dbReference type="InterPro" id="IPR036390">
    <property type="entry name" value="WH_DNA-bd_sf"/>
</dbReference>
<organism evidence="13 14">
    <name type="scientific">Spodoptera littoralis</name>
    <name type="common">Egyptian cotton leafworm</name>
    <dbReference type="NCBI Taxonomy" id="7109"/>
    <lineage>
        <taxon>Eukaryota</taxon>
        <taxon>Metazoa</taxon>
        <taxon>Ecdysozoa</taxon>
        <taxon>Arthropoda</taxon>
        <taxon>Hexapoda</taxon>
        <taxon>Insecta</taxon>
        <taxon>Pterygota</taxon>
        <taxon>Neoptera</taxon>
        <taxon>Endopterygota</taxon>
        <taxon>Lepidoptera</taxon>
        <taxon>Glossata</taxon>
        <taxon>Ditrysia</taxon>
        <taxon>Noctuoidea</taxon>
        <taxon>Noctuidae</taxon>
        <taxon>Amphipyrinae</taxon>
        <taxon>Spodoptera</taxon>
    </lineage>
</organism>
<keyword evidence="6 10" id="KW-0833">Ubl conjugation pathway</keyword>
<dbReference type="SUPFAM" id="SSF46785">
    <property type="entry name" value="Winged helix' DNA-binding domain"/>
    <property type="match status" value="1"/>
</dbReference>
<dbReference type="InterPro" id="IPR003769">
    <property type="entry name" value="ClpS_core"/>
</dbReference>
<dbReference type="InterPro" id="IPR039164">
    <property type="entry name" value="UBR1-like"/>
</dbReference>
<evidence type="ECO:0000256" key="10">
    <source>
        <dbReference type="RuleBase" id="RU366018"/>
    </source>
</evidence>
<comment type="function">
    <text evidence="10">Ubiquitin ligase protein which is a component of the N-end rule pathway. Recognizes and binds to proteins bearing specific N-terminal residues that are destabilizing according to the N-end rule, leading to their ubiquitination and subsequent degradation.</text>
</comment>
<comment type="catalytic activity">
    <reaction evidence="1 10">
        <text>S-ubiquitinyl-[E2 ubiquitin-conjugating enzyme]-L-cysteine + [acceptor protein]-L-lysine = [E2 ubiquitin-conjugating enzyme]-L-cysteine + N(6)-ubiquitinyl-[acceptor protein]-L-lysine.</text>
        <dbReference type="EC" id="2.3.2.27"/>
    </reaction>
</comment>
<dbReference type="Proteomes" id="UP001153321">
    <property type="component" value="Chromosome 1"/>
</dbReference>
<dbReference type="Gene3D" id="3.30.1390.10">
    <property type="match status" value="1"/>
</dbReference>
<dbReference type="SUPFAM" id="SSF54736">
    <property type="entry name" value="ClpS-like"/>
    <property type="match status" value="1"/>
</dbReference>
<evidence type="ECO:0000259" key="12">
    <source>
        <dbReference type="PROSITE" id="PS51157"/>
    </source>
</evidence>
<feature type="compositionally biased region" description="Basic and acidic residues" evidence="11">
    <location>
        <begin position="1073"/>
        <end position="1087"/>
    </location>
</feature>
<evidence type="ECO:0000256" key="11">
    <source>
        <dbReference type="SAM" id="MobiDB-lite"/>
    </source>
</evidence>
<comment type="similarity">
    <text evidence="8 10">Belongs to the E3 ubiquitin-protein ligase UBR1-like family.</text>
</comment>
<dbReference type="CDD" id="cd19672">
    <property type="entry name" value="UBR-box_UBR1_like"/>
    <property type="match status" value="1"/>
</dbReference>
<evidence type="ECO:0000256" key="4">
    <source>
        <dbReference type="ARBA" id="ARBA00022723"/>
    </source>
</evidence>
<evidence type="ECO:0000256" key="9">
    <source>
        <dbReference type="PROSITE-ProRule" id="PRU00508"/>
    </source>
</evidence>
<keyword evidence="4 10" id="KW-0479">Metal-binding</keyword>
<dbReference type="GO" id="GO:0000151">
    <property type="term" value="C:ubiquitin ligase complex"/>
    <property type="evidence" value="ECO:0007669"/>
    <property type="project" value="TreeGrafter"/>
</dbReference>
<feature type="domain" description="UBR-type" evidence="12">
    <location>
        <begin position="116"/>
        <end position="187"/>
    </location>
</feature>
<dbReference type="GO" id="GO:0071596">
    <property type="term" value="P:ubiquitin-dependent protein catabolic process via the N-end rule pathway"/>
    <property type="evidence" value="ECO:0007669"/>
    <property type="project" value="UniProtKB-UniRule"/>
</dbReference>
<dbReference type="Gene3D" id="1.10.10.2670">
    <property type="entry name" value="E3 ubiquitin-protein ligase"/>
    <property type="match status" value="1"/>
</dbReference>
<evidence type="ECO:0000256" key="8">
    <source>
        <dbReference type="ARBA" id="ARBA00046341"/>
    </source>
</evidence>
<dbReference type="InterPro" id="IPR044046">
    <property type="entry name" value="E3_ligase_UBR-like_C"/>
</dbReference>
<name>A0A9P0HUF9_SPOLI</name>
<keyword evidence="7 10" id="KW-0862">Zinc</keyword>
<feature type="zinc finger region" description="UBR-type" evidence="9">
    <location>
        <begin position="116"/>
        <end position="187"/>
    </location>
</feature>
<keyword evidence="5 10" id="KW-0863">Zinc-finger</keyword>
<dbReference type="Pfam" id="PF02207">
    <property type="entry name" value="zf-UBR"/>
    <property type="match status" value="1"/>
</dbReference>
<gene>
    <name evidence="13" type="ORF">SPLIT_LOCUS79</name>
</gene>
<evidence type="ECO:0000256" key="6">
    <source>
        <dbReference type="ARBA" id="ARBA00022786"/>
    </source>
</evidence>
<dbReference type="GO" id="GO:0016567">
    <property type="term" value="P:protein ubiquitination"/>
    <property type="evidence" value="ECO:0007669"/>
    <property type="project" value="UniProtKB-UniRule"/>
</dbReference>
<dbReference type="EMBL" id="LR824532">
    <property type="protein sequence ID" value="CAH1634717.1"/>
    <property type="molecule type" value="Genomic_DNA"/>
</dbReference>
<dbReference type="PANTHER" id="PTHR21497">
    <property type="entry name" value="UBIQUITIN LIGASE E3 ALPHA-RELATED"/>
    <property type="match status" value="1"/>
</dbReference>
<evidence type="ECO:0000256" key="3">
    <source>
        <dbReference type="ARBA" id="ARBA00022679"/>
    </source>
</evidence>
<feature type="region of interest" description="Disordered" evidence="11">
    <location>
        <begin position="1057"/>
        <end position="1087"/>
    </location>
</feature>
<sequence length="1823" mass="205613">MTSPPPVQLEVEVGDESMEDDASDMIPADRFALPSRGDAVVELWRSKMEEGVLAPAHFLDHWRVNVPSIYSPQPNTTCLDYSFDEDLAADLLIQPLEQFVWGNSDGSQPPLPRRSTLCGRVFKQGDPAYSCRECGMDNTCVLCVECFKVSAHRHHKYKMGQSSGGGCCDCGDTEAWKRDPFCELHAASEDDKQEEATIKPDVVERMKIVASVTLSYCLRLLTHDHAPGLPNDLSTLTRCRLKDAERDLLQILDQPDCYCTVLYNDETHTFDQVITTLVRVTKCNQRDSLELVSLIDREGRALVKCNSFQVCDKLKTDIEIVALSLYEYHPVAPPGANIDELIVEAMIINMLPALRNESLKFTSRHGPSLKVLVMHAHVIAHQTFAMKLLHWLQNFVSQEPSLRLAVSQVALGEEVWGASTSVGGGGGVACGVMQNDSRMWKAARTAWHRLLIATTLMDYSTKKAMAILFTKNYGSILKDFIKDDHDHSFSISSLSVQLYTTPTLAHHLIAKHDALFVVMNTFISECNRRCNQQTGRLEFDRANIPLAFKRAQFILYDVKYLLSSVPTSFDDDLRKGFMHGMSLMLNLLVMMQGMDSVVRQVGQHMEYEPEWESAFNLHVKLAHSITLSLEWCAAEKTLATALFRMALRKYSETYTPSPKVYYELGNQSASVIPYDVSTKPVSIHRPLSRYIAGLHLLLHDHGLSYHSKEFDRQDKPKPTPVELIEPILQTMAMIGQVHAGMWRRNGFALINQLYFYQNVKCRAEMLDRDIVMLQIGASLIESNEFIIHVLNKFKLLDWAKPDFERTSGEDAIRHSIPMVEEFLGLLITIYGARYVPGVGEVTNEDRTMKEIIQMLCVKPMPHSELNRCLPEDQLHETGLEAVIHKVADFIKPTSGNNRGVYKLKPHLYDEYDTFFYHYTREELSRSEEEQRNRRKAAGLPECCPPPMLPKLAPPFRLIANLLQCDAVHYVLKTVFERALDLRARTFSETQVHKALHLIGYALRDEESGHYEFVQFAEGAARTGLVALLQQLAVSPRLEAHRELARWVHQKIRSLLGQNDEHVGDGENMETDQEEKPTNTETAEAEKSRRAKLAAERRAKLMAQMQTQMNNFISKNATLFEETTTEVTAEEQELRPLYRGAALGVWGGGVPEPTRTCIMCQEEARVQLTGPRVVLVAYVQDSTVLNRMPRDKRGRVADAWRHAWLPAGLGLQPHVSSCGHILHAECFSNYIDNVQDKEHRRPYRGRQPAAFDVERKEYLCPLCERLCNAALPILPAPPVPREPVPPLSEELYIESVNLILKLKHQITSRIVHICTEYCDDRLCRARARSVGPMSADMAEAELADNTEIYVSTHSENLLKEEFLHHFLVETHPFRERGKGLIFDFVEKIPVSDYGGLASSAALYRSTSYTIMSTNAVLRAENRPLLGDLPARYRETLQALIRMTAVLPAVWEPPKHLSHHALSSLNTLECSSPLTHEPFGTLVSLVLSAPCLFCKVGGPARPTNLAKAFTLQCFRATLARALLVTDVSTCKSQPMEGQEDFKDADLENLLPFMKELRNGVLEDNLNPTEVWHLIKDQCHTFLRCCCLFFHFLSDISAPEELTVVGGDTWEVMCGYLDMPSTYKELVDTPTAKKKISEWIGMSTEWFNGEIPACVVIEPKEPPNLISLPEDFSELMNLVSEFSCPNSDREDSKKPTMCLVCGQILCSQSYCCQADVPKWNRIGELQRVGAVVAHCARCGGGAGVFLRVRDCELLLLASPARGAKMPAPYLDSYGETDQGLRRGNPLQLCPTRYSEVRMLWLSHGLHERIARSLDTNILATTAWQNL</sequence>
<evidence type="ECO:0000256" key="2">
    <source>
        <dbReference type="ARBA" id="ARBA00004906"/>
    </source>
</evidence>
<keyword evidence="14" id="KW-1185">Reference proteome</keyword>
<dbReference type="PROSITE" id="PS51157">
    <property type="entry name" value="ZF_UBR"/>
    <property type="match status" value="1"/>
</dbReference>
<dbReference type="Pfam" id="PF18995">
    <property type="entry name" value="PRT6_C"/>
    <property type="match status" value="1"/>
</dbReference>
<dbReference type="PANTHER" id="PTHR21497:SF24">
    <property type="entry name" value="E3 UBIQUITIN-PROTEIN LIGASE UBR1"/>
    <property type="match status" value="1"/>
</dbReference>
<accession>A0A9P0HUF9</accession>
<proteinExistence type="inferred from homology"/>
<dbReference type="GO" id="GO:0005737">
    <property type="term" value="C:cytoplasm"/>
    <property type="evidence" value="ECO:0007669"/>
    <property type="project" value="TreeGrafter"/>
</dbReference>
<dbReference type="InterPro" id="IPR042065">
    <property type="entry name" value="E3_ELL-like"/>
</dbReference>
<dbReference type="InterPro" id="IPR003126">
    <property type="entry name" value="Znf_UBR"/>
</dbReference>
<evidence type="ECO:0000313" key="14">
    <source>
        <dbReference type="Proteomes" id="UP001153321"/>
    </source>
</evidence>
<dbReference type="Pfam" id="PF02617">
    <property type="entry name" value="ClpS"/>
    <property type="match status" value="1"/>
</dbReference>
<evidence type="ECO:0000313" key="13">
    <source>
        <dbReference type="EMBL" id="CAH1634717.1"/>
    </source>
</evidence>
<dbReference type="GO" id="GO:0008270">
    <property type="term" value="F:zinc ion binding"/>
    <property type="evidence" value="ECO:0007669"/>
    <property type="project" value="UniProtKB-UniRule"/>
</dbReference>
<dbReference type="InterPro" id="IPR055194">
    <property type="entry name" value="UBR1-like_WH"/>
</dbReference>
<dbReference type="FunFam" id="2.10.110.30:FF:000001">
    <property type="entry name" value="E3 ubiquitin-protein ligase UBR2 isoform 1"/>
    <property type="match status" value="1"/>
</dbReference>
<dbReference type="SMART" id="SM00396">
    <property type="entry name" value="ZnF_UBR1"/>
    <property type="match status" value="1"/>
</dbReference>
<dbReference type="Gene3D" id="2.10.110.30">
    <property type="match status" value="1"/>
</dbReference>
<reference evidence="13" key="1">
    <citation type="submission" date="2022-02" db="EMBL/GenBank/DDBJ databases">
        <authorList>
            <person name="King R."/>
        </authorList>
    </citation>
    <scope>NUCLEOTIDE SEQUENCE</scope>
</reference>
<evidence type="ECO:0000256" key="1">
    <source>
        <dbReference type="ARBA" id="ARBA00000900"/>
    </source>
</evidence>
<protein>
    <recommendedName>
        <fullName evidence="10">E3 ubiquitin-protein ligase</fullName>
        <ecNumber evidence="10">2.3.2.27</ecNumber>
    </recommendedName>
</protein>
<dbReference type="InterPro" id="IPR014719">
    <property type="entry name" value="Ribosomal_bL12_C/ClpS-like"/>
</dbReference>
<dbReference type="GO" id="GO:0061630">
    <property type="term" value="F:ubiquitin protein ligase activity"/>
    <property type="evidence" value="ECO:0007669"/>
    <property type="project" value="UniProtKB-UniRule"/>
</dbReference>
<dbReference type="EC" id="2.3.2.27" evidence="10"/>
<keyword evidence="3 10" id="KW-0808">Transferase</keyword>
<evidence type="ECO:0000256" key="7">
    <source>
        <dbReference type="ARBA" id="ARBA00022833"/>
    </source>
</evidence>